<dbReference type="GO" id="GO:0046872">
    <property type="term" value="F:metal ion binding"/>
    <property type="evidence" value="ECO:0007669"/>
    <property type="project" value="UniProtKB-KW"/>
</dbReference>
<comment type="similarity">
    <text evidence="1">Belongs to the peptidase M81 family.</text>
</comment>
<gene>
    <name evidence="4" type="ORF">EI983_04525</name>
</gene>
<protein>
    <recommendedName>
        <fullName evidence="1">Microcystinase C</fullName>
        <shortName evidence="1">MlrC</shortName>
    </recommendedName>
</protein>
<dbReference type="PIRSF" id="PIRSF012702">
    <property type="entry name" value="UCP012702"/>
    <property type="match status" value="1"/>
</dbReference>
<evidence type="ECO:0000313" key="5">
    <source>
        <dbReference type="Proteomes" id="UP000428330"/>
    </source>
</evidence>
<comment type="function">
    <text evidence="1">Involved in peptidolytic degradation of cyclic heptapeptide hepatotoxin microcystin (MC).</text>
</comment>
<dbReference type="GO" id="GO:0008237">
    <property type="term" value="F:metallopeptidase activity"/>
    <property type="evidence" value="ECO:0007669"/>
    <property type="project" value="UniProtKB-KW"/>
</dbReference>
<dbReference type="EMBL" id="CP034348">
    <property type="protein sequence ID" value="QGX97582.1"/>
    <property type="molecule type" value="Genomic_DNA"/>
</dbReference>
<comment type="cofactor">
    <cofactor evidence="1">
        <name>Zn(2+)</name>
        <dbReference type="ChEBI" id="CHEBI:29105"/>
    </cofactor>
    <text evidence="1">Binds 1 zinc ion per subunit.</text>
</comment>
<dbReference type="KEGG" id="rom:EI983_04525"/>
<dbReference type="InterPro" id="IPR015995">
    <property type="entry name" value="MlrC_N"/>
</dbReference>
<organism evidence="4 5">
    <name type="scientific">Roseovarius faecimaris</name>
    <dbReference type="NCBI Taxonomy" id="2494550"/>
    <lineage>
        <taxon>Bacteria</taxon>
        <taxon>Pseudomonadati</taxon>
        <taxon>Pseudomonadota</taxon>
        <taxon>Alphaproteobacteria</taxon>
        <taxon>Rhodobacterales</taxon>
        <taxon>Roseobacteraceae</taxon>
        <taxon>Roseovarius</taxon>
    </lineage>
</organism>
<keyword evidence="1" id="KW-0482">Metalloprotease</keyword>
<feature type="domain" description="Microcystin LR degradation protein MlrC N-terminal" evidence="3">
    <location>
        <begin position="2"/>
        <end position="291"/>
    </location>
</feature>
<reference evidence="5" key="1">
    <citation type="submission" date="2018-12" db="EMBL/GenBank/DDBJ databases">
        <title>Complete genome sequence of Roseovarius sp. MME-070.</title>
        <authorList>
            <person name="Nam Y.-D."/>
            <person name="Kang J."/>
            <person name="Chung W.-H."/>
            <person name="Park Y.S."/>
        </authorList>
    </citation>
    <scope>NUCLEOTIDE SEQUENCE [LARGE SCALE GENOMIC DNA]</scope>
    <source>
        <strain evidence="5">MME-070</strain>
    </source>
</reference>
<keyword evidence="1" id="KW-0645">Protease</keyword>
<dbReference type="OrthoDB" id="9782658at2"/>
<evidence type="ECO:0000259" key="3">
    <source>
        <dbReference type="Pfam" id="PF07364"/>
    </source>
</evidence>
<dbReference type="Pfam" id="PF07171">
    <property type="entry name" value="MlrC_C"/>
    <property type="match status" value="1"/>
</dbReference>
<name>A0A6I6IMR0_9RHOB</name>
<dbReference type="GO" id="GO:0006508">
    <property type="term" value="P:proteolysis"/>
    <property type="evidence" value="ECO:0007669"/>
    <property type="project" value="UniProtKB-KW"/>
</dbReference>
<evidence type="ECO:0000259" key="2">
    <source>
        <dbReference type="Pfam" id="PF07171"/>
    </source>
</evidence>
<evidence type="ECO:0000256" key="1">
    <source>
        <dbReference type="PIRNR" id="PIRNR012702"/>
    </source>
</evidence>
<keyword evidence="1" id="KW-0479">Metal-binding</keyword>
<dbReference type="Pfam" id="PF07364">
    <property type="entry name" value="DUF1485"/>
    <property type="match status" value="1"/>
</dbReference>
<sequence length="495" mass="51935">MRILVAGFQHETNTFGATRAGLPEFEMADSWPGMLRGAQVHDGLRGANLPLAGFLAAAEGQAEIVPVVWCAAEPSAHVTDEAYETITGMILDALRRERGLDGVYLDLHGAMVTQSHADGEGELLRRIREVVGPDMPVVISLDLHANVTAGMVRHASAMTMFRTYPHLDMAATGARAFPVLRHLVQGGQVFAAHRPLPYLLPLVAQHTWSPPMQGLYARAIAVGPAPHAWAEIAAGFTAADIAEMGPSVLAYGPSQAQADATADALYAACLEAEAEFDGGLLDPDEAVAEAMRRSAGAEAPVILADVQDNAGAGASSDTTGLLCALVEGGAQGAILGMLCDAEMAARAHAGGVGAVLDGALGGRAGTDPYEGRFVVEALSDGRFAFTGEMYAGCVAEIGPCAVLRVDDPRCDLRVVVTTLRCQCLDLACFTHLGLDPSSARLVAVKSTVHYRADFEPIASGIVNVAAPGLFPCRLETIPYERLRKGVRITPMGPVR</sequence>
<dbReference type="RefSeq" id="WP_157706217.1">
    <property type="nucleotide sequence ID" value="NZ_CP034348.1"/>
</dbReference>
<feature type="domain" description="Microcystin LR degradation protein MlrC C-terminal" evidence="2">
    <location>
        <begin position="303"/>
        <end position="481"/>
    </location>
</feature>
<keyword evidence="5" id="KW-1185">Reference proteome</keyword>
<keyword evidence="1" id="KW-0378">Hydrolase</keyword>
<proteinExistence type="inferred from homology"/>
<dbReference type="InterPro" id="IPR009197">
    <property type="entry name" value="MlrC"/>
</dbReference>
<dbReference type="AlphaFoldDB" id="A0A6I6IMR0"/>
<accession>A0A6I6IMR0</accession>
<evidence type="ECO:0000313" key="4">
    <source>
        <dbReference type="EMBL" id="QGX97582.1"/>
    </source>
</evidence>
<dbReference type="InterPro" id="IPR010799">
    <property type="entry name" value="MlrC_C"/>
</dbReference>
<dbReference type="Proteomes" id="UP000428330">
    <property type="component" value="Chromosome"/>
</dbReference>